<evidence type="ECO:0000256" key="1">
    <source>
        <dbReference type="ARBA" id="ARBA00022723"/>
    </source>
</evidence>
<dbReference type="CDD" id="cd09999">
    <property type="entry name" value="Arginase-like_1"/>
    <property type="match status" value="1"/>
</dbReference>
<comment type="similarity">
    <text evidence="4">Belongs to the arginase family.</text>
</comment>
<dbReference type="PANTHER" id="PTHR43782">
    <property type="entry name" value="ARGINASE"/>
    <property type="match status" value="1"/>
</dbReference>
<dbReference type="Proteomes" id="UP000516148">
    <property type="component" value="Chromosome"/>
</dbReference>
<dbReference type="InterPro" id="IPR006035">
    <property type="entry name" value="Ureohydrolase"/>
</dbReference>
<dbReference type="AlphaFoldDB" id="A0A7H0LI94"/>
<accession>A0A7H0LI94</accession>
<name>A0A7H0LI94_9SPHN</name>
<dbReference type="Gene3D" id="3.40.800.10">
    <property type="entry name" value="Ureohydrolase domain"/>
    <property type="match status" value="1"/>
</dbReference>
<reference evidence="5 6" key="1">
    <citation type="submission" date="2020-09" db="EMBL/GenBank/DDBJ databases">
        <title>Sphingomonas sp., a new species isolated from pork steak.</title>
        <authorList>
            <person name="Heidler von Heilborn D."/>
        </authorList>
    </citation>
    <scope>NUCLEOTIDE SEQUENCE [LARGE SCALE GENOMIC DNA]</scope>
    <source>
        <strain evidence="6">S8-3T</strain>
    </source>
</reference>
<organism evidence="5 6">
    <name type="scientific">Sphingomonas alpina</name>
    <dbReference type="NCBI Taxonomy" id="653931"/>
    <lineage>
        <taxon>Bacteria</taxon>
        <taxon>Pseudomonadati</taxon>
        <taxon>Pseudomonadota</taxon>
        <taxon>Alphaproteobacteria</taxon>
        <taxon>Sphingomonadales</taxon>
        <taxon>Sphingomonadaceae</taxon>
        <taxon>Sphingomonas</taxon>
    </lineage>
</organism>
<keyword evidence="3" id="KW-0464">Manganese</keyword>
<dbReference type="PANTHER" id="PTHR43782:SF3">
    <property type="entry name" value="ARGINASE"/>
    <property type="match status" value="1"/>
</dbReference>
<keyword evidence="2" id="KW-0378">Hydrolase</keyword>
<dbReference type="GO" id="GO:0005829">
    <property type="term" value="C:cytosol"/>
    <property type="evidence" value="ECO:0007669"/>
    <property type="project" value="TreeGrafter"/>
</dbReference>
<dbReference type="InterPro" id="IPR023696">
    <property type="entry name" value="Ureohydrolase_dom_sf"/>
</dbReference>
<evidence type="ECO:0000313" key="6">
    <source>
        <dbReference type="Proteomes" id="UP000516148"/>
    </source>
</evidence>
<dbReference type="GO" id="GO:0030145">
    <property type="term" value="F:manganese ion binding"/>
    <property type="evidence" value="ECO:0007669"/>
    <property type="project" value="TreeGrafter"/>
</dbReference>
<evidence type="ECO:0000256" key="4">
    <source>
        <dbReference type="PROSITE-ProRule" id="PRU00742"/>
    </source>
</evidence>
<dbReference type="GO" id="GO:0004053">
    <property type="term" value="F:arginase activity"/>
    <property type="evidence" value="ECO:0007669"/>
    <property type="project" value="TreeGrafter"/>
</dbReference>
<keyword evidence="6" id="KW-1185">Reference proteome</keyword>
<evidence type="ECO:0000313" key="5">
    <source>
        <dbReference type="EMBL" id="QNQ09397.1"/>
    </source>
</evidence>
<evidence type="ECO:0000256" key="3">
    <source>
        <dbReference type="ARBA" id="ARBA00023211"/>
    </source>
</evidence>
<proteinExistence type="inferred from homology"/>
<dbReference type="RefSeq" id="WP_187761712.1">
    <property type="nucleotide sequence ID" value="NZ_CP061038.1"/>
</dbReference>
<dbReference type="SUPFAM" id="SSF52768">
    <property type="entry name" value="Arginase/deacetylase"/>
    <property type="match status" value="1"/>
</dbReference>
<protein>
    <submittedName>
        <fullName evidence="5">Arginase family protein</fullName>
    </submittedName>
</protein>
<keyword evidence="1" id="KW-0479">Metal-binding</keyword>
<sequence>MLATRLSRETGLPVQVVGTAGKPLAADWTIELPAAMPGLRLLARELDRALSEGRRALTLLPRCAAGLATLPVISKRHPGAAIVWFDAHGDCNIPDRTSTGYLGGMVLSGAAGMWPTGLGAGLTLDQVILVGSRDLDRSERELIDAGRIELVECGPDLADRLRTAVAGRPVYLHIDCDVLEPGIVPTEYQVPGGLTLADLGSVCDVLAGFEMVGMEIAELEAVWPDGAPAVLDPLIDALRPLVDALTIGAHPI</sequence>
<dbReference type="KEGG" id="spap:H3Z74_22540"/>
<evidence type="ECO:0000256" key="2">
    <source>
        <dbReference type="ARBA" id="ARBA00022801"/>
    </source>
</evidence>
<gene>
    <name evidence="5" type="ORF">H3Z74_22540</name>
</gene>
<dbReference type="EMBL" id="CP061038">
    <property type="protein sequence ID" value="QNQ09397.1"/>
    <property type="molecule type" value="Genomic_DNA"/>
</dbReference>
<dbReference type="Pfam" id="PF00491">
    <property type="entry name" value="Arginase"/>
    <property type="match status" value="1"/>
</dbReference>
<dbReference type="PROSITE" id="PS51409">
    <property type="entry name" value="ARGINASE_2"/>
    <property type="match status" value="1"/>
</dbReference>